<accession>M5UCF7</accession>
<proteinExistence type="predicted"/>
<organism evidence="1 2">
    <name type="scientific">Rhodopirellula sallentina SM41</name>
    <dbReference type="NCBI Taxonomy" id="1263870"/>
    <lineage>
        <taxon>Bacteria</taxon>
        <taxon>Pseudomonadati</taxon>
        <taxon>Planctomycetota</taxon>
        <taxon>Planctomycetia</taxon>
        <taxon>Pirellulales</taxon>
        <taxon>Pirellulaceae</taxon>
        <taxon>Rhodopirellula</taxon>
    </lineage>
</organism>
<protein>
    <submittedName>
        <fullName evidence="1">Uncharacterized protein</fullName>
    </submittedName>
</protein>
<keyword evidence="2" id="KW-1185">Reference proteome</keyword>
<dbReference type="AlphaFoldDB" id="M5UCF7"/>
<comment type="caution">
    <text evidence="1">The sequence shown here is derived from an EMBL/GenBank/DDBJ whole genome shotgun (WGS) entry which is preliminary data.</text>
</comment>
<name>M5UCF7_9BACT</name>
<dbReference type="EMBL" id="ANOH01000209">
    <property type="protein sequence ID" value="EMI55541.1"/>
    <property type="molecule type" value="Genomic_DNA"/>
</dbReference>
<gene>
    <name evidence="1" type="ORF">RSSM_03001</name>
</gene>
<evidence type="ECO:0000313" key="1">
    <source>
        <dbReference type="EMBL" id="EMI55541.1"/>
    </source>
</evidence>
<sequence>MRLSLHGEVVDTNFSNHVGLLPTGRFQTALREQHSSAPLELCAFGS</sequence>
<reference evidence="1 2" key="1">
    <citation type="journal article" date="2013" name="Mar. Genomics">
        <title>Expression of sulfatases in Rhodopirellula baltica and the diversity of sulfatases in the genus Rhodopirellula.</title>
        <authorList>
            <person name="Wegner C.E."/>
            <person name="Richter-Heitmann T."/>
            <person name="Klindworth A."/>
            <person name="Klockow C."/>
            <person name="Richter M."/>
            <person name="Achstetter T."/>
            <person name="Glockner F.O."/>
            <person name="Harder J."/>
        </authorList>
    </citation>
    <scope>NUCLEOTIDE SEQUENCE [LARGE SCALE GENOMIC DNA]</scope>
    <source>
        <strain evidence="1 2">SM41</strain>
    </source>
</reference>
<evidence type="ECO:0000313" key="2">
    <source>
        <dbReference type="Proteomes" id="UP000011885"/>
    </source>
</evidence>
<dbReference type="PATRIC" id="fig|1263870.3.peg.3190"/>
<dbReference type="Proteomes" id="UP000011885">
    <property type="component" value="Unassembled WGS sequence"/>
</dbReference>